<evidence type="ECO:0000313" key="2">
    <source>
        <dbReference type="EMBL" id="KQK15327.1"/>
    </source>
</evidence>
<accession>A0A0Q3GWD9</accession>
<name>A0A0Q3GWD9_BRADI</name>
<evidence type="ECO:0000256" key="1">
    <source>
        <dbReference type="SAM" id="MobiDB-lite"/>
    </source>
</evidence>
<dbReference type="InterPro" id="IPR039926">
    <property type="entry name" value="Egg_app_1"/>
</dbReference>
<protein>
    <submittedName>
        <fullName evidence="2 3">Uncharacterized protein</fullName>
    </submittedName>
</protein>
<reference evidence="3" key="3">
    <citation type="submission" date="2018-08" db="UniProtKB">
        <authorList>
            <consortium name="EnsemblPlants"/>
        </authorList>
    </citation>
    <scope>IDENTIFICATION</scope>
    <source>
        <strain evidence="3">cv. Bd21</strain>
    </source>
</reference>
<proteinExistence type="predicted"/>
<feature type="region of interest" description="Disordered" evidence="1">
    <location>
        <begin position="1"/>
        <end position="21"/>
    </location>
</feature>
<dbReference type="AlphaFoldDB" id="A0A0Q3GWD9"/>
<sequence length="94" mass="9390">MPGEAFSRTMGATSVQGQGSPSCANVPVAVGAVAVGAYVFWPAAVVTAGAMMKAPGAAGYFISRAAFEANPQLYFELLRTVGAKAAAAAFAFVA</sequence>
<evidence type="ECO:0000313" key="4">
    <source>
        <dbReference type="Proteomes" id="UP000008810"/>
    </source>
</evidence>
<dbReference type="EMBL" id="CM000880">
    <property type="protein sequence ID" value="KQK15327.1"/>
    <property type="molecule type" value="Genomic_DNA"/>
</dbReference>
<dbReference type="PANTHER" id="PTHR33333:SF51">
    <property type="entry name" value="PROTEIN EGG APPARATUS-1"/>
    <property type="match status" value="1"/>
</dbReference>
<gene>
    <name evidence="2" type="ORF">BRADI_1g21960v3</name>
</gene>
<dbReference type="PANTHER" id="PTHR33333">
    <property type="entry name" value="ERYTHROCYTE MEMBRANE PROTEIN 1-LIKE"/>
    <property type="match status" value="1"/>
</dbReference>
<feature type="compositionally biased region" description="Polar residues" evidence="1">
    <location>
        <begin position="10"/>
        <end position="21"/>
    </location>
</feature>
<reference evidence="2" key="2">
    <citation type="submission" date="2017-06" db="EMBL/GenBank/DDBJ databases">
        <title>WGS assembly of Brachypodium distachyon.</title>
        <authorList>
            <consortium name="The International Brachypodium Initiative"/>
            <person name="Lucas S."/>
            <person name="Harmon-Smith M."/>
            <person name="Lail K."/>
            <person name="Tice H."/>
            <person name="Grimwood J."/>
            <person name="Bruce D."/>
            <person name="Barry K."/>
            <person name="Shu S."/>
            <person name="Lindquist E."/>
            <person name="Wang M."/>
            <person name="Pitluck S."/>
            <person name="Vogel J.P."/>
            <person name="Garvin D.F."/>
            <person name="Mockler T.C."/>
            <person name="Schmutz J."/>
            <person name="Rokhsar D."/>
            <person name="Bevan M.W."/>
        </authorList>
    </citation>
    <scope>NUCLEOTIDE SEQUENCE</scope>
    <source>
        <strain evidence="2">Bd21</strain>
    </source>
</reference>
<keyword evidence="4" id="KW-1185">Reference proteome</keyword>
<organism evidence="2">
    <name type="scientific">Brachypodium distachyon</name>
    <name type="common">Purple false brome</name>
    <name type="synonym">Trachynia distachya</name>
    <dbReference type="NCBI Taxonomy" id="15368"/>
    <lineage>
        <taxon>Eukaryota</taxon>
        <taxon>Viridiplantae</taxon>
        <taxon>Streptophyta</taxon>
        <taxon>Embryophyta</taxon>
        <taxon>Tracheophyta</taxon>
        <taxon>Spermatophyta</taxon>
        <taxon>Magnoliopsida</taxon>
        <taxon>Liliopsida</taxon>
        <taxon>Poales</taxon>
        <taxon>Poaceae</taxon>
        <taxon>BOP clade</taxon>
        <taxon>Pooideae</taxon>
        <taxon>Stipodae</taxon>
        <taxon>Brachypodieae</taxon>
        <taxon>Brachypodium</taxon>
    </lineage>
</organism>
<reference evidence="2 3" key="1">
    <citation type="journal article" date="2010" name="Nature">
        <title>Genome sequencing and analysis of the model grass Brachypodium distachyon.</title>
        <authorList>
            <consortium name="International Brachypodium Initiative"/>
        </authorList>
    </citation>
    <scope>NUCLEOTIDE SEQUENCE [LARGE SCALE GENOMIC DNA]</scope>
    <source>
        <strain evidence="2 3">Bd21</strain>
    </source>
</reference>
<dbReference type="Proteomes" id="UP000008810">
    <property type="component" value="Chromosome 1"/>
</dbReference>
<evidence type="ECO:0000313" key="3">
    <source>
        <dbReference type="EnsemblPlants" id="KQK15327"/>
    </source>
</evidence>
<dbReference type="Gramene" id="KQK15327">
    <property type="protein sequence ID" value="KQK15327"/>
    <property type="gene ID" value="BRADI_1g21960v3"/>
</dbReference>
<dbReference type="FunCoup" id="A0A0Q3GWD9">
    <property type="interactions" value="116"/>
</dbReference>
<dbReference type="InParanoid" id="A0A0Q3GWD9"/>
<dbReference type="EnsemblPlants" id="KQK15327">
    <property type="protein sequence ID" value="KQK15327"/>
    <property type="gene ID" value="BRADI_1g21960v3"/>
</dbReference>